<organism evidence="1 2">
    <name type="scientific">Aureobasidium vineae</name>
    <dbReference type="NCBI Taxonomy" id="2773715"/>
    <lineage>
        <taxon>Eukaryota</taxon>
        <taxon>Fungi</taxon>
        <taxon>Dikarya</taxon>
        <taxon>Ascomycota</taxon>
        <taxon>Pezizomycotina</taxon>
        <taxon>Dothideomycetes</taxon>
        <taxon>Dothideomycetidae</taxon>
        <taxon>Dothideales</taxon>
        <taxon>Saccotheciaceae</taxon>
        <taxon>Aureobasidium</taxon>
    </lineage>
</organism>
<comment type="caution">
    <text evidence="1">The sequence shown here is derived from an EMBL/GenBank/DDBJ whole genome shotgun (WGS) entry which is preliminary data.</text>
</comment>
<dbReference type="EMBL" id="CAIJEN010000004">
    <property type="protein sequence ID" value="CAD0084648.1"/>
    <property type="molecule type" value="Genomic_DNA"/>
</dbReference>
<protein>
    <submittedName>
        <fullName evidence="1">Uncharacterized protein</fullName>
    </submittedName>
</protein>
<evidence type="ECO:0000313" key="2">
    <source>
        <dbReference type="Proteomes" id="UP000716446"/>
    </source>
</evidence>
<dbReference type="AlphaFoldDB" id="A0A9N8P7G9"/>
<evidence type="ECO:0000313" key="1">
    <source>
        <dbReference type="EMBL" id="CAD0084648.1"/>
    </source>
</evidence>
<gene>
    <name evidence="1" type="ORF">AWRI4619_LOCUS3215</name>
</gene>
<dbReference type="Proteomes" id="UP000716446">
    <property type="component" value="Unassembled WGS sequence"/>
</dbReference>
<accession>A0A9N8P7G9</accession>
<sequence>MSRLPNADSETALSTICSNIAQALISHRKKHDCTCDLRFLRLGRVDAASNDPNAHRCSDTDLQRDQQLPGKTVLDWIQLHNALCFCCCFFSGVNWPTRFSSPVPNHDDYGSSGNLRKAEPNAGTLIRNMFGPTPRLQRVEDHGFV</sequence>
<keyword evidence="2" id="KW-1185">Reference proteome</keyword>
<proteinExistence type="predicted"/>
<name>A0A9N8P7G9_9PEZI</name>
<reference evidence="1" key="1">
    <citation type="submission" date="2020-06" db="EMBL/GenBank/DDBJ databases">
        <authorList>
            <person name="Onetto C."/>
        </authorList>
    </citation>
    <scope>NUCLEOTIDE SEQUENCE</scope>
</reference>